<sequence>MQRFGYGLVYPHFNPPENRLETERQGNKKSGGKWGEESQVRSDGSACCFSSSVDAEIWLWMDLSSFQPRRNESNRRQRRSNKHTEGKWGEESQFCWSGRDAL</sequence>
<name>A0A8R7QID4_TRIUA</name>
<dbReference type="AlphaFoldDB" id="A0A8R7QID4"/>
<accession>A0A8R7QID4</accession>
<dbReference type="Proteomes" id="UP000015106">
    <property type="component" value="Chromosome 5"/>
</dbReference>
<evidence type="ECO:0000313" key="3">
    <source>
        <dbReference type="Proteomes" id="UP000015106"/>
    </source>
</evidence>
<feature type="region of interest" description="Disordered" evidence="1">
    <location>
        <begin position="1"/>
        <end position="46"/>
    </location>
</feature>
<dbReference type="Gramene" id="TuG1812G0500004040.01.T01">
    <property type="protein sequence ID" value="TuG1812G0500004040.01.T01.cds298880"/>
    <property type="gene ID" value="TuG1812G0500004040.01"/>
</dbReference>
<reference evidence="2" key="3">
    <citation type="submission" date="2022-06" db="UniProtKB">
        <authorList>
            <consortium name="EnsemblPlants"/>
        </authorList>
    </citation>
    <scope>IDENTIFICATION</scope>
</reference>
<evidence type="ECO:0000313" key="2">
    <source>
        <dbReference type="EnsemblPlants" id="TuG1812G0500004040.01.T01.cds298880"/>
    </source>
</evidence>
<reference evidence="2" key="2">
    <citation type="submission" date="2018-03" db="EMBL/GenBank/DDBJ databases">
        <title>The Triticum urartu genome reveals the dynamic nature of wheat genome evolution.</title>
        <authorList>
            <person name="Ling H."/>
            <person name="Ma B."/>
            <person name="Shi X."/>
            <person name="Liu H."/>
            <person name="Dong L."/>
            <person name="Sun H."/>
            <person name="Cao Y."/>
            <person name="Gao Q."/>
            <person name="Zheng S."/>
            <person name="Li Y."/>
            <person name="Yu Y."/>
            <person name="Du H."/>
            <person name="Qi M."/>
            <person name="Li Y."/>
            <person name="Yu H."/>
            <person name="Cui Y."/>
            <person name="Wang N."/>
            <person name="Chen C."/>
            <person name="Wu H."/>
            <person name="Zhao Y."/>
            <person name="Zhang J."/>
            <person name="Li Y."/>
            <person name="Zhou W."/>
            <person name="Zhang B."/>
            <person name="Hu W."/>
            <person name="Eijk M."/>
            <person name="Tang J."/>
            <person name="Witsenboer H."/>
            <person name="Zhao S."/>
            <person name="Li Z."/>
            <person name="Zhang A."/>
            <person name="Wang D."/>
            <person name="Liang C."/>
        </authorList>
    </citation>
    <scope>NUCLEOTIDE SEQUENCE [LARGE SCALE GENOMIC DNA]</scope>
    <source>
        <strain evidence="2">cv. G1812</strain>
    </source>
</reference>
<evidence type="ECO:0000256" key="1">
    <source>
        <dbReference type="SAM" id="MobiDB-lite"/>
    </source>
</evidence>
<organism evidence="2 3">
    <name type="scientific">Triticum urartu</name>
    <name type="common">Red wild einkorn</name>
    <name type="synonym">Crithodium urartu</name>
    <dbReference type="NCBI Taxonomy" id="4572"/>
    <lineage>
        <taxon>Eukaryota</taxon>
        <taxon>Viridiplantae</taxon>
        <taxon>Streptophyta</taxon>
        <taxon>Embryophyta</taxon>
        <taxon>Tracheophyta</taxon>
        <taxon>Spermatophyta</taxon>
        <taxon>Magnoliopsida</taxon>
        <taxon>Liliopsida</taxon>
        <taxon>Poales</taxon>
        <taxon>Poaceae</taxon>
        <taxon>BOP clade</taxon>
        <taxon>Pooideae</taxon>
        <taxon>Triticodae</taxon>
        <taxon>Triticeae</taxon>
        <taxon>Triticinae</taxon>
        <taxon>Triticum</taxon>
    </lineage>
</organism>
<keyword evidence="3" id="KW-1185">Reference proteome</keyword>
<protein>
    <submittedName>
        <fullName evidence="2">Uncharacterized protein</fullName>
    </submittedName>
</protein>
<proteinExistence type="predicted"/>
<reference evidence="3" key="1">
    <citation type="journal article" date="2013" name="Nature">
        <title>Draft genome of the wheat A-genome progenitor Triticum urartu.</title>
        <authorList>
            <person name="Ling H.Q."/>
            <person name="Zhao S."/>
            <person name="Liu D."/>
            <person name="Wang J."/>
            <person name="Sun H."/>
            <person name="Zhang C."/>
            <person name="Fan H."/>
            <person name="Li D."/>
            <person name="Dong L."/>
            <person name="Tao Y."/>
            <person name="Gao C."/>
            <person name="Wu H."/>
            <person name="Li Y."/>
            <person name="Cui Y."/>
            <person name="Guo X."/>
            <person name="Zheng S."/>
            <person name="Wang B."/>
            <person name="Yu K."/>
            <person name="Liang Q."/>
            <person name="Yang W."/>
            <person name="Lou X."/>
            <person name="Chen J."/>
            <person name="Feng M."/>
            <person name="Jian J."/>
            <person name="Zhang X."/>
            <person name="Luo G."/>
            <person name="Jiang Y."/>
            <person name="Liu J."/>
            <person name="Wang Z."/>
            <person name="Sha Y."/>
            <person name="Zhang B."/>
            <person name="Wu H."/>
            <person name="Tang D."/>
            <person name="Shen Q."/>
            <person name="Xue P."/>
            <person name="Zou S."/>
            <person name="Wang X."/>
            <person name="Liu X."/>
            <person name="Wang F."/>
            <person name="Yang Y."/>
            <person name="An X."/>
            <person name="Dong Z."/>
            <person name="Zhang K."/>
            <person name="Zhang X."/>
            <person name="Luo M.C."/>
            <person name="Dvorak J."/>
            <person name="Tong Y."/>
            <person name="Wang J."/>
            <person name="Yang H."/>
            <person name="Li Z."/>
            <person name="Wang D."/>
            <person name="Zhang A."/>
            <person name="Wang J."/>
        </authorList>
    </citation>
    <scope>NUCLEOTIDE SEQUENCE</scope>
    <source>
        <strain evidence="3">cv. G1812</strain>
    </source>
</reference>
<dbReference type="EnsemblPlants" id="TuG1812G0500004040.01.T01">
    <property type="protein sequence ID" value="TuG1812G0500004040.01.T01.cds298880"/>
    <property type="gene ID" value="TuG1812G0500004040.01"/>
</dbReference>
<feature type="region of interest" description="Disordered" evidence="1">
    <location>
        <begin position="69"/>
        <end position="102"/>
    </location>
</feature>